<feature type="domain" description="Carboxyltransferase" evidence="5">
    <location>
        <begin position="7"/>
        <end position="197"/>
    </location>
</feature>
<sequence length="213" mass="22365">MNETSGVRVLRCGTRAVLVEVDGLDTVARLHAALRERPLPGITELVPAARTLLVHYDPAATDHARLAAALPRVPLGTPSTAGGEVVTVPVHYDGDDLAAVAGLARVGVGEVIARHTAPLYRVAFCGFAPGFAYLTGLDPLLHLPRHATPRTRVPSGSVAVAGEFTGVYPRESPGGWQLLGRTDLTLWNPDATPPTPLTPGTGVRFTAVDTPPR</sequence>
<feature type="region of interest" description="Disordered" evidence="4">
    <location>
        <begin position="192"/>
        <end position="213"/>
    </location>
</feature>
<keyword evidence="3" id="KW-0067">ATP-binding</keyword>
<protein>
    <submittedName>
        <fullName evidence="6">Allophanate hydrolase subunit 1</fullName>
    </submittedName>
</protein>
<dbReference type="SUPFAM" id="SSF160467">
    <property type="entry name" value="PH0987 N-terminal domain-like"/>
    <property type="match status" value="1"/>
</dbReference>
<dbReference type="SMART" id="SM00796">
    <property type="entry name" value="AHS1"/>
    <property type="match status" value="1"/>
</dbReference>
<evidence type="ECO:0000256" key="2">
    <source>
        <dbReference type="ARBA" id="ARBA00022801"/>
    </source>
</evidence>
<reference evidence="7" key="1">
    <citation type="journal article" date="2019" name="Int. J. Syst. Evol. Microbiol.">
        <title>The Global Catalogue of Microorganisms (GCM) 10K type strain sequencing project: providing services to taxonomists for standard genome sequencing and annotation.</title>
        <authorList>
            <consortium name="The Broad Institute Genomics Platform"/>
            <consortium name="The Broad Institute Genome Sequencing Center for Infectious Disease"/>
            <person name="Wu L."/>
            <person name="Ma J."/>
        </authorList>
    </citation>
    <scope>NUCLEOTIDE SEQUENCE [LARGE SCALE GENOMIC DNA]</scope>
    <source>
        <strain evidence="7">JCM 13006</strain>
    </source>
</reference>
<dbReference type="Gene3D" id="2.40.100.10">
    <property type="entry name" value="Cyclophilin-like"/>
    <property type="match status" value="1"/>
</dbReference>
<dbReference type="EMBL" id="BAABIS010000001">
    <property type="protein sequence ID" value="GAA4847222.1"/>
    <property type="molecule type" value="Genomic_DNA"/>
</dbReference>
<dbReference type="RefSeq" id="WP_345696884.1">
    <property type="nucleotide sequence ID" value="NZ_BAABIS010000001.1"/>
</dbReference>
<dbReference type="SUPFAM" id="SSF50891">
    <property type="entry name" value="Cyclophilin-like"/>
    <property type="match status" value="1"/>
</dbReference>
<dbReference type="InterPro" id="IPR003833">
    <property type="entry name" value="CT_C_D"/>
</dbReference>
<evidence type="ECO:0000259" key="5">
    <source>
        <dbReference type="SMART" id="SM00796"/>
    </source>
</evidence>
<dbReference type="InterPro" id="IPR010016">
    <property type="entry name" value="PxpB"/>
</dbReference>
<dbReference type="InterPro" id="IPR029000">
    <property type="entry name" value="Cyclophilin-like_dom_sf"/>
</dbReference>
<evidence type="ECO:0000256" key="4">
    <source>
        <dbReference type="SAM" id="MobiDB-lite"/>
    </source>
</evidence>
<dbReference type="Pfam" id="PF02682">
    <property type="entry name" value="CT_C_D"/>
    <property type="match status" value="1"/>
</dbReference>
<evidence type="ECO:0000313" key="7">
    <source>
        <dbReference type="Proteomes" id="UP001501752"/>
    </source>
</evidence>
<evidence type="ECO:0000256" key="1">
    <source>
        <dbReference type="ARBA" id="ARBA00022741"/>
    </source>
</evidence>
<keyword evidence="1" id="KW-0547">Nucleotide-binding</keyword>
<organism evidence="6 7">
    <name type="scientific">Kitasatospora terrestris</name>
    <dbReference type="NCBI Taxonomy" id="258051"/>
    <lineage>
        <taxon>Bacteria</taxon>
        <taxon>Bacillati</taxon>
        <taxon>Actinomycetota</taxon>
        <taxon>Actinomycetes</taxon>
        <taxon>Kitasatosporales</taxon>
        <taxon>Streptomycetaceae</taxon>
        <taxon>Kitasatospora</taxon>
    </lineage>
</organism>
<dbReference type="PANTHER" id="PTHR34698:SF2">
    <property type="entry name" value="5-OXOPROLINASE SUBUNIT B"/>
    <property type="match status" value="1"/>
</dbReference>
<dbReference type="PANTHER" id="PTHR34698">
    <property type="entry name" value="5-OXOPROLINASE SUBUNIT B"/>
    <property type="match status" value="1"/>
</dbReference>
<proteinExistence type="predicted"/>
<dbReference type="GO" id="GO:0016787">
    <property type="term" value="F:hydrolase activity"/>
    <property type="evidence" value="ECO:0007669"/>
    <property type="project" value="UniProtKB-KW"/>
</dbReference>
<evidence type="ECO:0000256" key="3">
    <source>
        <dbReference type="ARBA" id="ARBA00022840"/>
    </source>
</evidence>
<comment type="caution">
    <text evidence="6">The sequence shown here is derived from an EMBL/GenBank/DDBJ whole genome shotgun (WGS) entry which is preliminary data.</text>
</comment>
<accession>A0ABP9DQ89</accession>
<keyword evidence="2 6" id="KW-0378">Hydrolase</keyword>
<evidence type="ECO:0000313" key="6">
    <source>
        <dbReference type="EMBL" id="GAA4847222.1"/>
    </source>
</evidence>
<name>A0ABP9DQ89_9ACTN</name>
<gene>
    <name evidence="6" type="ORF">GCM10023235_24980</name>
</gene>
<dbReference type="Proteomes" id="UP001501752">
    <property type="component" value="Unassembled WGS sequence"/>
</dbReference>
<keyword evidence="7" id="KW-1185">Reference proteome</keyword>
<dbReference type="Gene3D" id="3.30.1360.40">
    <property type="match status" value="1"/>
</dbReference>